<keyword evidence="2" id="KW-1185">Reference proteome</keyword>
<comment type="caution">
    <text evidence="1">The sequence shown here is derived from an EMBL/GenBank/DDBJ whole genome shotgun (WGS) entry which is preliminary data.</text>
</comment>
<organism evidence="1 2">
    <name type="scientific">Entomophthora muscae</name>
    <dbReference type="NCBI Taxonomy" id="34485"/>
    <lineage>
        <taxon>Eukaryota</taxon>
        <taxon>Fungi</taxon>
        <taxon>Fungi incertae sedis</taxon>
        <taxon>Zoopagomycota</taxon>
        <taxon>Entomophthoromycotina</taxon>
        <taxon>Entomophthoromycetes</taxon>
        <taxon>Entomophthorales</taxon>
        <taxon>Entomophthoraceae</taxon>
        <taxon>Entomophthora</taxon>
    </lineage>
</organism>
<reference evidence="1" key="1">
    <citation type="submission" date="2022-04" db="EMBL/GenBank/DDBJ databases">
        <title>Genome of the entomopathogenic fungus Entomophthora muscae.</title>
        <authorList>
            <person name="Elya C."/>
            <person name="Lovett B.R."/>
            <person name="Lee E."/>
            <person name="Macias A.M."/>
            <person name="Hajek A.E."/>
            <person name="De Bivort B.L."/>
            <person name="Kasson M.T."/>
            <person name="De Fine Licht H.H."/>
            <person name="Stajich J.E."/>
        </authorList>
    </citation>
    <scope>NUCLEOTIDE SEQUENCE</scope>
    <source>
        <strain evidence="1">Berkeley</strain>
    </source>
</reference>
<dbReference type="Proteomes" id="UP001165960">
    <property type="component" value="Unassembled WGS sequence"/>
</dbReference>
<gene>
    <name evidence="1" type="ORF">DSO57_1030561</name>
</gene>
<accession>A0ACC2TC15</accession>
<name>A0ACC2TC15_9FUNG</name>
<protein>
    <submittedName>
        <fullName evidence="1">Uncharacterized protein</fullName>
    </submittedName>
</protein>
<evidence type="ECO:0000313" key="2">
    <source>
        <dbReference type="Proteomes" id="UP001165960"/>
    </source>
</evidence>
<proteinExistence type="predicted"/>
<dbReference type="EMBL" id="QTSX02003051">
    <property type="protein sequence ID" value="KAJ9072106.1"/>
    <property type="molecule type" value="Genomic_DNA"/>
</dbReference>
<evidence type="ECO:0000313" key="1">
    <source>
        <dbReference type="EMBL" id="KAJ9072106.1"/>
    </source>
</evidence>
<sequence>MKFLWGLVCVSALRMPVGDLLFEKQKILDKFRFPRNSWNQGVRPEMPRKLGRLKKIVSPGGKFVFDLESYESPLLVHELEVSLQIASGFIENALVFNTPIKVQANQGNTCVRQGVCRKVRSSVRGGSYLISYY</sequence>